<proteinExistence type="predicted"/>
<protein>
    <submittedName>
        <fullName evidence="1">Unannotated protein</fullName>
    </submittedName>
</protein>
<evidence type="ECO:0000313" key="1">
    <source>
        <dbReference type="EMBL" id="CAB4578210.1"/>
    </source>
</evidence>
<gene>
    <name evidence="1" type="ORF">UFOPK1722_00820</name>
</gene>
<sequence>MRGGRGPARLVVHGRSGTFVEIEVHTTVSGGDRRVHSVGVHVGDDLGLAEGRAVETNFVDVAGEERVLLEIRTYFEVVIRRTNRTGVRSARYSRVRQLTVHVEVHHVLVRRSRQGEVLPLSGENRNVGVLARRCRAIPAQQIPPMIDAGRLPAPESEIELLSDEYLVARAARTDVGSHPCLKGEGIETLERARRPDAHRVLIGRVEVERMVDASLSCHCDLSKVEDSRST</sequence>
<dbReference type="AlphaFoldDB" id="A0A6J6ENT3"/>
<reference evidence="1" key="1">
    <citation type="submission" date="2020-05" db="EMBL/GenBank/DDBJ databases">
        <authorList>
            <person name="Chiriac C."/>
            <person name="Salcher M."/>
            <person name="Ghai R."/>
            <person name="Kavagutti S V."/>
        </authorList>
    </citation>
    <scope>NUCLEOTIDE SEQUENCE</scope>
</reference>
<name>A0A6J6ENT3_9ZZZZ</name>
<organism evidence="1">
    <name type="scientific">freshwater metagenome</name>
    <dbReference type="NCBI Taxonomy" id="449393"/>
    <lineage>
        <taxon>unclassified sequences</taxon>
        <taxon>metagenomes</taxon>
        <taxon>ecological metagenomes</taxon>
    </lineage>
</organism>
<dbReference type="EMBL" id="CAEZTS010000059">
    <property type="protein sequence ID" value="CAB4578210.1"/>
    <property type="molecule type" value="Genomic_DNA"/>
</dbReference>
<accession>A0A6J6ENT3</accession>